<keyword evidence="1" id="KW-0812">Transmembrane</keyword>
<evidence type="ECO:0000313" key="3">
    <source>
        <dbReference type="Proteomes" id="UP001549146"/>
    </source>
</evidence>
<keyword evidence="3" id="KW-1185">Reference proteome</keyword>
<organism evidence="2 3">
    <name type="scientific">Moheibacter stercoris</name>
    <dbReference type="NCBI Taxonomy" id="1628251"/>
    <lineage>
        <taxon>Bacteria</taxon>
        <taxon>Pseudomonadati</taxon>
        <taxon>Bacteroidota</taxon>
        <taxon>Flavobacteriia</taxon>
        <taxon>Flavobacteriales</taxon>
        <taxon>Weeksellaceae</taxon>
        <taxon>Moheibacter</taxon>
    </lineage>
</organism>
<keyword evidence="1" id="KW-0472">Membrane</keyword>
<name>A0ABV2LUH0_9FLAO</name>
<comment type="caution">
    <text evidence="2">The sequence shown here is derived from an EMBL/GenBank/DDBJ whole genome shotgun (WGS) entry which is preliminary data.</text>
</comment>
<gene>
    <name evidence="2" type="ORF">ABID46_001795</name>
</gene>
<keyword evidence="1" id="KW-1133">Transmembrane helix</keyword>
<dbReference type="Proteomes" id="UP001549146">
    <property type="component" value="Unassembled WGS sequence"/>
</dbReference>
<evidence type="ECO:0000313" key="2">
    <source>
        <dbReference type="EMBL" id="MET3732208.1"/>
    </source>
</evidence>
<reference evidence="2 3" key="1">
    <citation type="submission" date="2024-06" db="EMBL/GenBank/DDBJ databases">
        <title>Genomic Encyclopedia of Type Strains, Phase IV (KMG-IV): sequencing the most valuable type-strain genomes for metagenomic binning, comparative biology and taxonomic classification.</title>
        <authorList>
            <person name="Goeker M."/>
        </authorList>
    </citation>
    <scope>NUCLEOTIDE SEQUENCE [LARGE SCALE GENOMIC DNA]</scope>
    <source>
        <strain evidence="2 3">DSM 29388</strain>
    </source>
</reference>
<feature type="transmembrane region" description="Helical" evidence="1">
    <location>
        <begin position="7"/>
        <end position="26"/>
    </location>
</feature>
<sequence length="154" mass="17759">MKKTITFIIGIIALGFFILIIKNNFFNESNDPFLEKGFQAYENKNYNEAILYFEKVDINKNKIISGYLGDSYLQIEEYVPAQKYLLKAYTEKTDEPQYFKNTVNNLALSYLMLNDTINALKYFKEGADLGNPSSIQNLELLEQTMHPITPVSSQ</sequence>
<dbReference type="InterPro" id="IPR011990">
    <property type="entry name" value="TPR-like_helical_dom_sf"/>
</dbReference>
<dbReference type="Gene3D" id="1.25.40.10">
    <property type="entry name" value="Tetratricopeptide repeat domain"/>
    <property type="match status" value="1"/>
</dbReference>
<dbReference type="EMBL" id="JBEPMO010000009">
    <property type="protein sequence ID" value="MET3732208.1"/>
    <property type="molecule type" value="Genomic_DNA"/>
</dbReference>
<accession>A0ABV2LUH0</accession>
<dbReference type="SUPFAM" id="SSF48452">
    <property type="entry name" value="TPR-like"/>
    <property type="match status" value="1"/>
</dbReference>
<proteinExistence type="predicted"/>
<evidence type="ECO:0000256" key="1">
    <source>
        <dbReference type="SAM" id="Phobius"/>
    </source>
</evidence>
<dbReference type="RefSeq" id="WP_354509211.1">
    <property type="nucleotide sequence ID" value="NZ_JBEPMO010000009.1"/>
</dbReference>
<protein>
    <submittedName>
        <fullName evidence="2">Tetratricopeptide (TPR) repeat protein</fullName>
    </submittedName>
</protein>